<sequence length="106" mass="11992">MNGYPQVKPEPVRSLPKPRPEKPQKQAKKNWSAIGKKRIEAKQYKEAVAALCNALKTDLNNEKVYYLRAVAYSKSGDRQKALEDIKTAARLGHPKAIEYLQKKAAE</sequence>
<feature type="region of interest" description="Disordered" evidence="1">
    <location>
        <begin position="1"/>
        <end position="31"/>
    </location>
</feature>
<proteinExistence type="predicted"/>
<evidence type="ECO:0000256" key="1">
    <source>
        <dbReference type="SAM" id="MobiDB-lite"/>
    </source>
</evidence>
<dbReference type="KEGG" id="eaj:Q3M24_21670"/>
<accession>A0AAU8LUB7</accession>
<name>A0AAU8LUB7_9BACT</name>
<reference evidence="2" key="2">
    <citation type="submission" date="2024-06" db="EMBL/GenBank/DDBJ databases">
        <authorList>
            <person name="Plum-Jensen L.E."/>
            <person name="Schramm A."/>
            <person name="Marshall I.P.G."/>
        </authorList>
    </citation>
    <scope>NUCLEOTIDE SEQUENCE</scope>
    <source>
        <strain evidence="2">Rat1</strain>
    </source>
</reference>
<dbReference type="InterPro" id="IPR011990">
    <property type="entry name" value="TPR-like_helical_dom_sf"/>
</dbReference>
<reference evidence="2" key="1">
    <citation type="journal article" date="2024" name="Syst. Appl. Microbiol.">
        <title>First single-strain enrichments of Electrothrix cable bacteria, description of E. aestuarii sp. nov. and E. rattekaaiensis sp. nov., and proposal of a cable bacteria taxonomy following the rules of the SeqCode.</title>
        <authorList>
            <person name="Plum-Jensen L.E."/>
            <person name="Schramm A."/>
            <person name="Marshall I.P.G."/>
        </authorList>
    </citation>
    <scope>NUCLEOTIDE SEQUENCE</scope>
    <source>
        <strain evidence="2">Rat1</strain>
    </source>
</reference>
<dbReference type="EMBL" id="CP159373">
    <property type="protein sequence ID" value="XCN72861.1"/>
    <property type="molecule type" value="Genomic_DNA"/>
</dbReference>
<dbReference type="AlphaFoldDB" id="A0AAU8LUB7"/>
<organism evidence="2">
    <name type="scientific">Candidatus Electrothrix aestuarii</name>
    <dbReference type="NCBI Taxonomy" id="3062594"/>
    <lineage>
        <taxon>Bacteria</taxon>
        <taxon>Pseudomonadati</taxon>
        <taxon>Thermodesulfobacteriota</taxon>
        <taxon>Desulfobulbia</taxon>
        <taxon>Desulfobulbales</taxon>
        <taxon>Desulfobulbaceae</taxon>
        <taxon>Candidatus Electrothrix</taxon>
    </lineage>
</organism>
<dbReference type="Gene3D" id="1.25.40.10">
    <property type="entry name" value="Tetratricopeptide repeat domain"/>
    <property type="match status" value="1"/>
</dbReference>
<dbReference type="SUPFAM" id="SSF48452">
    <property type="entry name" value="TPR-like"/>
    <property type="match status" value="1"/>
</dbReference>
<protein>
    <recommendedName>
        <fullName evidence="3">Tetratricopeptide repeat protein</fullName>
    </recommendedName>
</protein>
<evidence type="ECO:0000313" key="2">
    <source>
        <dbReference type="EMBL" id="XCN72861.1"/>
    </source>
</evidence>
<evidence type="ECO:0008006" key="3">
    <source>
        <dbReference type="Google" id="ProtNLM"/>
    </source>
</evidence>
<gene>
    <name evidence="2" type="ORF">Q3M24_21670</name>
</gene>